<reference evidence="2" key="1">
    <citation type="submission" date="2022-10" db="EMBL/GenBank/DDBJ databases">
        <title>Streptomyces beihaiensis sp. nov., a chitin degrading actinobacterium, isolated from shrimp pond soil.</title>
        <authorList>
            <person name="Xie J."/>
            <person name="Shen N."/>
        </authorList>
    </citation>
    <scope>NUCLEOTIDE SEQUENCE</scope>
    <source>
        <strain evidence="2">GXMU-J5</strain>
    </source>
</reference>
<evidence type="ECO:0000313" key="3">
    <source>
        <dbReference type="Proteomes" id="UP001163064"/>
    </source>
</evidence>
<protein>
    <submittedName>
        <fullName evidence="2">Uncharacterized protein</fullName>
    </submittedName>
</protein>
<feature type="transmembrane region" description="Helical" evidence="1">
    <location>
        <begin position="46"/>
        <end position="64"/>
    </location>
</feature>
<comment type="caution">
    <text evidence="2">The sequence shown here is derived from an EMBL/GenBank/DDBJ whole genome shotgun (WGS) entry which is preliminary data.</text>
</comment>
<proteinExistence type="predicted"/>
<gene>
    <name evidence="2" type="ORF">OFY01_18065</name>
</gene>
<name>A0ABT3TX58_9ACTN</name>
<sequence>MNRGPRDDRSGQPGVGHRSLTTTLSRWAAAAGAFLIGYGIHATGSLALPLSLTAVVFLLGIALIRTAPETRDQELPA</sequence>
<organism evidence="2 3">
    <name type="scientific">Streptomyces beihaiensis</name>
    <dbReference type="NCBI Taxonomy" id="2984495"/>
    <lineage>
        <taxon>Bacteria</taxon>
        <taxon>Bacillati</taxon>
        <taxon>Actinomycetota</taxon>
        <taxon>Actinomycetes</taxon>
        <taxon>Kitasatosporales</taxon>
        <taxon>Streptomycetaceae</taxon>
        <taxon>Streptomyces</taxon>
    </lineage>
</organism>
<evidence type="ECO:0000256" key="1">
    <source>
        <dbReference type="SAM" id="Phobius"/>
    </source>
</evidence>
<keyword evidence="3" id="KW-1185">Reference proteome</keyword>
<keyword evidence="1" id="KW-0812">Transmembrane</keyword>
<evidence type="ECO:0000313" key="2">
    <source>
        <dbReference type="EMBL" id="MCX3061631.1"/>
    </source>
</evidence>
<keyword evidence="1" id="KW-1133">Transmembrane helix</keyword>
<dbReference type="Proteomes" id="UP001163064">
    <property type="component" value="Unassembled WGS sequence"/>
</dbReference>
<accession>A0ABT3TX58</accession>
<dbReference type="RefSeq" id="WP_266601157.1">
    <property type="nucleotide sequence ID" value="NZ_JAPHNL010000223.1"/>
</dbReference>
<dbReference type="EMBL" id="JAPHNL010000223">
    <property type="protein sequence ID" value="MCX3061631.1"/>
    <property type="molecule type" value="Genomic_DNA"/>
</dbReference>
<keyword evidence="1" id="KW-0472">Membrane</keyword>